<name>A0A290ZCZ3_9PSEU</name>
<accession>A0A290ZCZ3</accession>
<dbReference type="Proteomes" id="UP000218505">
    <property type="component" value="Chromosome"/>
</dbReference>
<feature type="region of interest" description="Disordered" evidence="1">
    <location>
        <begin position="77"/>
        <end position="100"/>
    </location>
</feature>
<dbReference type="EMBL" id="CP023445">
    <property type="protein sequence ID" value="ATE56910.1"/>
    <property type="molecule type" value="Genomic_DNA"/>
</dbReference>
<dbReference type="KEGG" id="apre:CNX65_29470"/>
<feature type="region of interest" description="Disordered" evidence="1">
    <location>
        <begin position="18"/>
        <end position="43"/>
    </location>
</feature>
<proteinExistence type="predicted"/>
<gene>
    <name evidence="2" type="ORF">CNX65_29470</name>
</gene>
<dbReference type="AlphaFoldDB" id="A0A290ZCZ3"/>
<feature type="compositionally biased region" description="Polar residues" evidence="1">
    <location>
        <begin position="90"/>
        <end position="100"/>
    </location>
</feature>
<sequence>MSGAGPFDVQAAAAVAAGGASAFRPSHAAPRSAAHLRRWDQGHDVAAPRAPARAVVPALPRYAVRVARDAEKPTLTGEAIPLITTRKSDNPSTADSTGKV</sequence>
<evidence type="ECO:0000313" key="2">
    <source>
        <dbReference type="EMBL" id="ATE56910.1"/>
    </source>
</evidence>
<evidence type="ECO:0000256" key="1">
    <source>
        <dbReference type="SAM" id="MobiDB-lite"/>
    </source>
</evidence>
<reference evidence="2" key="1">
    <citation type="submission" date="2017-09" db="EMBL/GenBank/DDBJ databases">
        <title>Complete Genome Sequence of ansamitocin-producing Bacterium Actinosynnema pretiosum X47.</title>
        <authorList>
            <person name="Cao G."/>
            <person name="Zong G."/>
            <person name="Zhong C."/>
            <person name="Fu J."/>
        </authorList>
    </citation>
    <scope>NUCLEOTIDE SEQUENCE [LARGE SCALE GENOMIC DNA]</scope>
    <source>
        <strain evidence="2">X47</strain>
    </source>
</reference>
<protein>
    <submittedName>
        <fullName evidence="2">Uncharacterized protein</fullName>
    </submittedName>
</protein>
<keyword evidence="3" id="KW-1185">Reference proteome</keyword>
<organism evidence="2 3">
    <name type="scientific">Actinosynnema pretiosum</name>
    <dbReference type="NCBI Taxonomy" id="42197"/>
    <lineage>
        <taxon>Bacteria</taxon>
        <taxon>Bacillati</taxon>
        <taxon>Actinomycetota</taxon>
        <taxon>Actinomycetes</taxon>
        <taxon>Pseudonocardiales</taxon>
        <taxon>Pseudonocardiaceae</taxon>
        <taxon>Actinosynnema</taxon>
    </lineage>
</organism>
<evidence type="ECO:0000313" key="3">
    <source>
        <dbReference type="Proteomes" id="UP000218505"/>
    </source>
</evidence>